<dbReference type="InterPro" id="IPR000719">
    <property type="entry name" value="Prot_kinase_dom"/>
</dbReference>
<evidence type="ECO:0000256" key="5">
    <source>
        <dbReference type="PROSITE-ProRule" id="PRU10141"/>
    </source>
</evidence>
<dbReference type="SUPFAM" id="SSF56112">
    <property type="entry name" value="Protein kinase-like (PK-like)"/>
    <property type="match status" value="1"/>
</dbReference>
<reference evidence="8 9" key="1">
    <citation type="journal article" date="2010" name="Genome Biol. Evol.">
        <title>The sequence of a 1.8-mb bacterial linear plasmid reveals a rich evolutionary reservoir of secondary metabolic pathways.</title>
        <authorList>
            <person name="Medema M.H."/>
            <person name="Trefzer A."/>
            <person name="Kovalchuk A."/>
            <person name="van den Berg M."/>
            <person name="Mueller U."/>
            <person name="Heijne W."/>
            <person name="Wu L."/>
            <person name="Alam M.T."/>
            <person name="Ronning C.M."/>
            <person name="Nierman W.C."/>
            <person name="Bovenberg R.A.L."/>
            <person name="Breitling R."/>
            <person name="Takano E."/>
        </authorList>
    </citation>
    <scope>NUCLEOTIDE SEQUENCE [LARGE SCALE GENOMIC DNA]</scope>
    <source>
        <strain evidence="9">ATCC 27064 / DSM 738 / JCM 4710 / NBRC 13307 / NCIMB 12785 / NRRL 3585 / VKM Ac-602</strain>
    </source>
</reference>
<dbReference type="KEGG" id="sclf:BB341_00450"/>
<feature type="region of interest" description="Disordered" evidence="6">
    <location>
        <begin position="329"/>
        <end position="381"/>
    </location>
</feature>
<evidence type="ECO:0000256" key="4">
    <source>
        <dbReference type="ARBA" id="ARBA00022840"/>
    </source>
</evidence>
<evidence type="ECO:0000256" key="2">
    <source>
        <dbReference type="ARBA" id="ARBA00022741"/>
    </source>
</evidence>
<feature type="region of interest" description="Disordered" evidence="6">
    <location>
        <begin position="470"/>
        <end position="518"/>
    </location>
</feature>
<dbReference type="GO" id="GO:0005524">
    <property type="term" value="F:ATP binding"/>
    <property type="evidence" value="ECO:0007669"/>
    <property type="project" value="UniProtKB-UniRule"/>
</dbReference>
<feature type="region of interest" description="Disordered" evidence="6">
    <location>
        <begin position="583"/>
        <end position="604"/>
    </location>
</feature>
<feature type="compositionally biased region" description="Basic and acidic residues" evidence="6">
    <location>
        <begin position="1184"/>
        <end position="1198"/>
    </location>
</feature>
<feature type="domain" description="Protein kinase" evidence="7">
    <location>
        <begin position="613"/>
        <end position="873"/>
    </location>
</feature>
<dbReference type="eggNOG" id="COG3118">
    <property type="taxonomic scope" value="Bacteria"/>
</dbReference>
<dbReference type="PROSITE" id="PS50011">
    <property type="entry name" value="PROTEIN_KINASE_DOM"/>
    <property type="match status" value="1"/>
</dbReference>
<keyword evidence="1 8" id="KW-0808">Transferase</keyword>
<dbReference type="InterPro" id="IPR009003">
    <property type="entry name" value="Peptidase_S1_PA"/>
</dbReference>
<accession>E2Q1R1</accession>
<dbReference type="InterPro" id="IPR031636">
    <property type="entry name" value="PknG_TPR"/>
</dbReference>
<dbReference type="eggNOG" id="COG0515">
    <property type="taxonomic scope" value="Bacteria"/>
</dbReference>
<feature type="compositionally biased region" description="Basic and acidic residues" evidence="6">
    <location>
        <begin position="470"/>
        <end position="486"/>
    </location>
</feature>
<dbReference type="PANTHER" id="PTHR43289:SF34">
    <property type="entry name" value="SERINE_THREONINE-PROTEIN KINASE YBDM-RELATED"/>
    <property type="match status" value="1"/>
</dbReference>
<dbReference type="InterPro" id="IPR011009">
    <property type="entry name" value="Kinase-like_dom_sf"/>
</dbReference>
<dbReference type="eggNOG" id="COG0265">
    <property type="taxonomic scope" value="Bacteria"/>
</dbReference>
<organism evidence="8 9">
    <name type="scientific">Streptomyces clavuligerus</name>
    <dbReference type="NCBI Taxonomy" id="1901"/>
    <lineage>
        <taxon>Bacteria</taxon>
        <taxon>Bacillati</taxon>
        <taxon>Actinomycetota</taxon>
        <taxon>Actinomycetes</taxon>
        <taxon>Kitasatosporales</taxon>
        <taxon>Streptomycetaceae</taxon>
        <taxon>Streptomyces</taxon>
    </lineage>
</organism>
<keyword evidence="3 8" id="KW-0418">Kinase</keyword>
<dbReference type="SMART" id="SM00220">
    <property type="entry name" value="S_TKc"/>
    <property type="match status" value="1"/>
</dbReference>
<evidence type="ECO:0000313" key="8">
    <source>
        <dbReference type="EMBL" id="EFG10687.1"/>
    </source>
</evidence>
<evidence type="ECO:0000259" key="7">
    <source>
        <dbReference type="PROSITE" id="PS50011"/>
    </source>
</evidence>
<dbReference type="Pfam" id="PF00069">
    <property type="entry name" value="Pkinase"/>
    <property type="match status" value="1"/>
</dbReference>
<evidence type="ECO:0000256" key="6">
    <source>
        <dbReference type="SAM" id="MobiDB-lite"/>
    </source>
</evidence>
<keyword evidence="9" id="KW-1185">Reference proteome</keyword>
<dbReference type="GeneID" id="93727992"/>
<protein>
    <submittedName>
        <fullName evidence="8">Serine/threonine protein kinase</fullName>
        <ecNumber evidence="8">2.7.11.1</ecNumber>
    </submittedName>
</protein>
<sequence length="1295" mass="138249">MRDFGGVSNSAVRGESWRVRLFRREARTEGPVGAGVLLPGGLVVTCAGVVALRPAAEAPSRVYADFPAAGGPGGRLLPAEVLADPHGVDGGVTVLRLTEPAPARPVLLHRQSPAPHEPVRLVGYPGDRPDGREVPARLLERDGPGVRPAWVRIAPDAGSGPLGPGFAGGGVVHGRTGRVIGILAQPPGGSGDGGTHRMIPTETLLRHLPEAGRDRLVSGHRAVSRTIPPTSGPPDSRRARGLRHTVTAWLDGGTAPGPGRVRDPVELAFAGDDDQDALSVLHATLNLADRERAPGTGEGTRAPVPQAGSIDLAVEVSGRTVAELVAHTAGRTGLDDGAPGGDGAEPGADGRGPARATEGPAPGRDSSGTEADGPAPPTAGTETDALLERIAGHSPPLCAAFLSVDRAAPVGEAVLPLLHALLRQGHSRLLLTFRDPRSPLLDRVAGELLDPGWSERRARTIAERLDVLTSLERRSRPPGDRADRAAGRGPAGAARRSAGGSADGGGADRHTVRLTPPASRHLAARLSALRGGGLRNSAALSYELFRLHSEVEEAVHSFDPDAAHRYTVLPAGDGLTDLPQVTVDNPDDLVDTSPDPAAPDSGLTRGQELHQQYRVIGRIGQGSFGRVYLARDQMLENRAVALKGVRDPGDPGAAETALRERLRLIGLNHPSIIKVFNYARHPGHPQNTAMFIVMEFADGAPLQWVADQIRDRVPPFHDDRVPEFITVYGLLILNALTHLHEKRRLVYGDLSLTNVIHCGGGIKLIDVAGVREIGAPGPVTYPAPELRYSNRMTVAADLYAVGAVLRQLFDLAPKAPSPRRPDSLERAVARAMADLPEARFASAAEMALQLRGVLRELRSLRLGKEHFEPSPLFIPTPAALDGELGRAPALVQWRTGGNAKRRLTFRPPEPSAVACGLPVPKPDENDRNWTMLQRTSYDDPVGLLQLSGAWDESPERSLLRCRLHLDIAGHRPEESAQRCAEAERELARARSAIGALAGHDWRLHWHQGLLRLFRGDLAGALTSFDRVYAAIPGEYAPKLALGYCHERLDRPKTAETLYQAVWQRNRALGGAAFGLARIHLLAGRAADALTCLRAVPADSRHRTAARTAVVRILADPPADGSPPSPEEACRAWVALHRLTRREGLTDQLAEQRLGADLLELLLLLVPAAGPRPRARTAAGRRARPPGDRRDPGGGDPLETLRAHLAELPEDVPAPASERELREQLAACYLRLYEQVPPGSGDEDRALAEALVDNAYLTRPFGFRHRRSDEAPRGLFDRRARGRSAGGGDSARGGAR</sequence>
<dbReference type="Gene3D" id="1.25.40.10">
    <property type="entry name" value="Tetratricopeptide repeat domain"/>
    <property type="match status" value="1"/>
</dbReference>
<dbReference type="Pfam" id="PF16918">
    <property type="entry name" value="PknG_TPR"/>
    <property type="match status" value="1"/>
</dbReference>
<dbReference type="SUPFAM" id="SSF48452">
    <property type="entry name" value="TPR-like"/>
    <property type="match status" value="1"/>
</dbReference>
<dbReference type="PANTHER" id="PTHR43289">
    <property type="entry name" value="MITOGEN-ACTIVATED PROTEIN KINASE KINASE KINASE 20-RELATED"/>
    <property type="match status" value="1"/>
</dbReference>
<keyword evidence="2 5" id="KW-0547">Nucleotide-binding</keyword>
<dbReference type="RefSeq" id="WP_003962787.1">
    <property type="nucleotide sequence ID" value="NZ_CM000913.1"/>
</dbReference>
<dbReference type="Gene3D" id="1.10.510.10">
    <property type="entry name" value="Transferase(Phosphotransferase) domain 1"/>
    <property type="match status" value="1"/>
</dbReference>
<feature type="compositionally biased region" description="Low complexity" evidence="6">
    <location>
        <begin position="487"/>
        <end position="500"/>
    </location>
</feature>
<dbReference type="Gene3D" id="3.30.200.20">
    <property type="entry name" value="Phosphorylase Kinase, domain 1"/>
    <property type="match status" value="1"/>
</dbReference>
<evidence type="ECO:0000256" key="1">
    <source>
        <dbReference type="ARBA" id="ARBA00022679"/>
    </source>
</evidence>
<dbReference type="EMBL" id="CM000913">
    <property type="protein sequence ID" value="EFG10687.1"/>
    <property type="molecule type" value="Genomic_DNA"/>
</dbReference>
<dbReference type="OrthoDB" id="137117at2"/>
<gene>
    <name evidence="8" type="ORF">SCLAV_5620</name>
</gene>
<proteinExistence type="predicted"/>
<dbReference type="Pfam" id="PF13365">
    <property type="entry name" value="Trypsin_2"/>
    <property type="match status" value="1"/>
</dbReference>
<name>E2Q1R1_STRCL</name>
<feature type="region of interest" description="Disordered" evidence="6">
    <location>
        <begin position="1262"/>
        <end position="1295"/>
    </location>
</feature>
<keyword evidence="4 5" id="KW-0067">ATP-binding</keyword>
<dbReference type="GO" id="GO:0004674">
    <property type="term" value="F:protein serine/threonine kinase activity"/>
    <property type="evidence" value="ECO:0007669"/>
    <property type="project" value="UniProtKB-KW"/>
</dbReference>
<dbReference type="InterPro" id="IPR017441">
    <property type="entry name" value="Protein_kinase_ATP_BS"/>
</dbReference>
<keyword evidence="8" id="KW-0723">Serine/threonine-protein kinase</keyword>
<evidence type="ECO:0000256" key="3">
    <source>
        <dbReference type="ARBA" id="ARBA00022777"/>
    </source>
</evidence>
<feature type="compositionally biased region" description="Low complexity" evidence="6">
    <location>
        <begin position="345"/>
        <end position="356"/>
    </location>
</feature>
<dbReference type="InterPro" id="IPR011990">
    <property type="entry name" value="TPR-like_helical_dom_sf"/>
</dbReference>
<dbReference type="STRING" id="1901.BB341_00450"/>
<feature type="compositionally biased region" description="Basic residues" evidence="6">
    <location>
        <begin position="1172"/>
        <end position="1183"/>
    </location>
</feature>
<feature type="compositionally biased region" description="Basic and acidic residues" evidence="6">
    <location>
        <begin position="1266"/>
        <end position="1278"/>
    </location>
</feature>
<evidence type="ECO:0000313" key="9">
    <source>
        <dbReference type="Proteomes" id="UP000002357"/>
    </source>
</evidence>
<feature type="compositionally biased region" description="Gly residues" evidence="6">
    <location>
        <begin position="1283"/>
        <end position="1295"/>
    </location>
</feature>
<dbReference type="Proteomes" id="UP000002357">
    <property type="component" value="Chromosome"/>
</dbReference>
<dbReference type="SUPFAM" id="SSF50494">
    <property type="entry name" value="Trypsin-like serine proteases"/>
    <property type="match status" value="1"/>
</dbReference>
<dbReference type="PROSITE" id="PS00107">
    <property type="entry name" value="PROTEIN_KINASE_ATP"/>
    <property type="match status" value="1"/>
</dbReference>
<feature type="binding site" evidence="5">
    <location>
        <position position="643"/>
    </location>
    <ligand>
        <name>ATP</name>
        <dbReference type="ChEBI" id="CHEBI:30616"/>
    </ligand>
</feature>
<dbReference type="EC" id="2.7.11.1" evidence="8"/>
<feature type="region of interest" description="Disordered" evidence="6">
    <location>
        <begin position="1172"/>
        <end position="1198"/>
    </location>
</feature>